<sequence length="110" mass="12408">MYKSVIERMLAYSAVWLLDPPVRIKRKLNISQRPFLLALTGVYRTTATSPLQVILGIPPLYLQVQREARVTAIRRLNISLPDTLTTLVHGEVEKGETGWVAHPAECPTEE</sequence>
<name>A0A4Y2U4V9_ARAVE</name>
<dbReference type="Proteomes" id="UP000499080">
    <property type="component" value="Unassembled WGS sequence"/>
</dbReference>
<proteinExistence type="predicted"/>
<organism evidence="1 2">
    <name type="scientific">Araneus ventricosus</name>
    <name type="common">Orbweaver spider</name>
    <name type="synonym">Epeira ventricosa</name>
    <dbReference type="NCBI Taxonomy" id="182803"/>
    <lineage>
        <taxon>Eukaryota</taxon>
        <taxon>Metazoa</taxon>
        <taxon>Ecdysozoa</taxon>
        <taxon>Arthropoda</taxon>
        <taxon>Chelicerata</taxon>
        <taxon>Arachnida</taxon>
        <taxon>Araneae</taxon>
        <taxon>Araneomorphae</taxon>
        <taxon>Entelegynae</taxon>
        <taxon>Araneoidea</taxon>
        <taxon>Araneidae</taxon>
        <taxon>Araneus</taxon>
    </lineage>
</organism>
<dbReference type="AlphaFoldDB" id="A0A4Y2U4V9"/>
<accession>A0A4Y2U4V9</accession>
<gene>
    <name evidence="1" type="ORF">AVEN_248258_1</name>
</gene>
<protein>
    <submittedName>
        <fullName evidence="1">Uncharacterized protein</fullName>
    </submittedName>
</protein>
<keyword evidence="2" id="KW-1185">Reference proteome</keyword>
<evidence type="ECO:0000313" key="1">
    <source>
        <dbReference type="EMBL" id="GBO07101.1"/>
    </source>
</evidence>
<reference evidence="1 2" key="1">
    <citation type="journal article" date="2019" name="Sci. Rep.">
        <title>Orb-weaving spider Araneus ventricosus genome elucidates the spidroin gene catalogue.</title>
        <authorList>
            <person name="Kono N."/>
            <person name="Nakamura H."/>
            <person name="Ohtoshi R."/>
            <person name="Moran D.A.P."/>
            <person name="Shinohara A."/>
            <person name="Yoshida Y."/>
            <person name="Fujiwara M."/>
            <person name="Mori M."/>
            <person name="Tomita M."/>
            <person name="Arakawa K."/>
        </authorList>
    </citation>
    <scope>NUCLEOTIDE SEQUENCE [LARGE SCALE GENOMIC DNA]</scope>
</reference>
<evidence type="ECO:0000313" key="2">
    <source>
        <dbReference type="Proteomes" id="UP000499080"/>
    </source>
</evidence>
<comment type="caution">
    <text evidence="1">The sequence shown here is derived from an EMBL/GenBank/DDBJ whole genome shotgun (WGS) entry which is preliminary data.</text>
</comment>
<dbReference type="EMBL" id="BGPR01033236">
    <property type="protein sequence ID" value="GBO07101.1"/>
    <property type="molecule type" value="Genomic_DNA"/>
</dbReference>